<dbReference type="EMBL" id="MN739092">
    <property type="protein sequence ID" value="QHS88077.1"/>
    <property type="molecule type" value="Genomic_DNA"/>
</dbReference>
<proteinExistence type="predicted"/>
<dbReference type="AlphaFoldDB" id="A0A6C0B784"/>
<accession>A0A6C0B784</accession>
<feature type="compositionally biased region" description="Basic residues" evidence="1">
    <location>
        <begin position="1"/>
        <end position="21"/>
    </location>
</feature>
<feature type="region of interest" description="Disordered" evidence="1">
    <location>
        <begin position="1"/>
        <end position="24"/>
    </location>
</feature>
<evidence type="ECO:0000256" key="1">
    <source>
        <dbReference type="SAM" id="MobiDB-lite"/>
    </source>
</evidence>
<protein>
    <submittedName>
        <fullName evidence="2">Uncharacterized protein</fullName>
    </submittedName>
</protein>
<reference evidence="2" key="1">
    <citation type="journal article" date="2020" name="Nature">
        <title>Giant virus diversity and host interactions through global metagenomics.</title>
        <authorList>
            <person name="Schulz F."/>
            <person name="Roux S."/>
            <person name="Paez-Espino D."/>
            <person name="Jungbluth S."/>
            <person name="Walsh D.A."/>
            <person name="Denef V.J."/>
            <person name="McMahon K.D."/>
            <person name="Konstantinidis K.T."/>
            <person name="Eloe-Fadrosh E.A."/>
            <person name="Kyrpides N.C."/>
            <person name="Woyke T."/>
        </authorList>
    </citation>
    <scope>NUCLEOTIDE SEQUENCE</scope>
    <source>
        <strain evidence="2">GVMAG-M-3300010158-13</strain>
    </source>
</reference>
<evidence type="ECO:0000313" key="2">
    <source>
        <dbReference type="EMBL" id="QHS88077.1"/>
    </source>
</evidence>
<name>A0A6C0B784_9ZZZZ</name>
<sequence length="131" mass="14219">MRKTQHKKRHLKKRKTIRKKRGGDCGCAKKQYPIPEIFGGYGPASYQGGINDKIIPLNGAITSANDPSDSSNIAQERFSPNLFGGKRKSKKRKGGMSYDVLLGDSLNKNAFLGMGTSTGSINMANGIMGKK</sequence>
<organism evidence="2">
    <name type="scientific">viral metagenome</name>
    <dbReference type="NCBI Taxonomy" id="1070528"/>
    <lineage>
        <taxon>unclassified sequences</taxon>
        <taxon>metagenomes</taxon>
        <taxon>organismal metagenomes</taxon>
    </lineage>
</organism>